<dbReference type="Pfam" id="PF00550">
    <property type="entry name" value="PP-binding"/>
    <property type="match status" value="4"/>
</dbReference>
<dbReference type="InterPro" id="IPR057326">
    <property type="entry name" value="KR_dom"/>
</dbReference>
<dbReference type="Pfam" id="PF22336">
    <property type="entry name" value="RhiE-like_linker"/>
    <property type="match status" value="3"/>
</dbReference>
<feature type="region of interest" description="Disordered" evidence="14">
    <location>
        <begin position="1941"/>
        <end position="1960"/>
    </location>
</feature>
<dbReference type="PROSITE" id="PS52004">
    <property type="entry name" value="KS3_2"/>
    <property type="match status" value="3"/>
</dbReference>
<dbReference type="Pfam" id="PF02801">
    <property type="entry name" value="Ketoacyl-synt_C"/>
    <property type="match status" value="3"/>
</dbReference>
<comment type="subcellular location">
    <subcellularLocation>
        <location evidence="1">Cytoplasm</location>
    </subcellularLocation>
</comment>
<evidence type="ECO:0000256" key="8">
    <source>
        <dbReference type="ARBA" id="ARBA00022679"/>
    </source>
</evidence>
<sequence>MSDAAAAADDCVLLAAPVWTAQPVRAASASASASASADEHAVLLYGWPQAIVAALRVAWPRTQWIDLGAGSDQGDAGAAYAQLTRGCLQAVQSLLQRKPMPRTRVQLAVADTADAATATGLGGLFASVGLENPDLIGQVLLLPADSDAAALEAILRSEREAAPEPLLRHAGGQRWVRRWDVLDPAPAPHADSVFKHDGTYLISGGLGGLGRLFAREILSHCPAARIVLCGRSQPDAAGERALAQLREGGARVDYLQADIADEAACERLIAQIQADGGRLRGIVHAAGVLRDDFALKLSAQRLDETLAPKIAGAVALDRASRAVDLDFFCLCSSIAGWAGNLGQSGYAAANGFLDAYAERRAVLVMAGERHGHSLSIAWPHWRDGGMGTNAASMAALRRRTGLGSLATADAMRAFARLLTAGPAQALVLSGDEAALRAALQSTAPTVATPSHAVPVLPHAAAVDDAELERRTREFLRAEFAAVLKLPAERIEARAPLEKYGIDSILAMSLTARLEASFGTLAKTLFFEYLSLDELSGYFLRAHAATLRAMFAPAAAAPAAVAVEAAPATTAAPAMLSRRQRRRFLPLPAATEQAVAAPAPVNEPIAIVGLSGRYPQSRDLDAFWRNLRDGRDCIEEVPASRWNWREHYSDDPSRDGAHRSKWGGFIEGADEFDPRFFNIAPREAASIDPQERLFLQHAWMAVEDAGYTRASLQIAPASGQSGQPGQVGVYAGVMYGEYNLSGSLASIANRVSWFLNLHGPSLTLDTMCSSSLTAIHLACQDLRLGRTRAAIAGGVNLSIHPNKYRMLSGGQFLSSDGHCQSFGEGGDGYIPGEGVGVVVLKRLSDAQRDGNHIYGLVRASALNHGGKTNGYTVPNPQAQADAIARALAEGGVDPRRVGYIEAHGTGTKLGDPIEIAALTRAFHADKPAHERDTGYCLIGSAKSNIGHCESAAGVAGVTKVLLQLRHKQIVPSLHSARLNPHIDFASTPFVVNQSLRDWPAPRVDGYAAPRIAGVSSFGAGGSNAHLLIEEYIAPAAPAQLPGEVLAPLSARTPAQLRERAQALSAWLDQTGDGVDLAALAHTLQSGREAMEERLAILAGSAAQLHERLQAWLDGRDAAGVYSGQVRAYREQLAGFEAQAPARQREWAQRRDLAALASWWVKGLEADWALFAGADTPRLLSLPAYPFARERYWNDPVAAAPSAAPAALHPLLHANTSDLRRHAYSSRFAGEPWLRAGDDGEPAVPALLALEMARAALALAASDADWELREFAWGEALAAGPTRRLHTALLPHDAQRVDVEIYSERNGDDERVHAQAQAHRVEAVIEALDPAALRAGLTESPQAAGEGIVRWYEGEGRWLLELQAHDADTALLGPRIAAALEAALQRIGGGAPQPLRLGALQTGRARGPLAFVSLRRDGEGRFDLDLCDAEGGLALRCLGLECAFVPLAESAAPTQVAPTVEAPAASQQAPATVALADEPREIVLRGLSDESAVQVTAATEPASLAKPTGIVLLASAPVAADSPRLKARIALAAPGAAVASVATAPVAERARLFALGEGVFRIELQHGDIGAAAAALAQALRRIAAEPEARAVLLQAPTGAVWYGDDEAVRAMARHGVFAALAECAAPVIAVPRDGATGAGLLLAAACDFMVGGEQALYAYAQADADVFPQVAEARFFQARLGAALAQALLYRGATLRGAEFKAYGLAARMVASDEVATSALELAQRLARGRQPALALLKRHLDRDFADALAAIGSAAPVAEMAAAPRAVHLDAADAATLHAALEAELAHAATQTPCALLLTGSLQAEAGDDEQTWARIAALLRDYPAPIVYALDGEGEGAPWWLALHCDSAVLAPARRYGCGTLAGSLLDAVAERAPRLLGAQAGRELCLSGEAWTGAALAERQPALGCAEDPRAFALELAQRWSRWPAATLRGLAELRARTEVDAEEAGEPSQPQGETPTLPLSTHVLSARLHADGVAVIELHDREARNMFSAALVDGLKRAFAAIGADASARAVVLCGYDSYFATGGTRDTLLAIQEGQARFTDETVFQAALECALPVVAAVQGHAIGGGWAFAMFADLAVLSAESRYLSPYMGYGFTPGAGSTLVFPARIGHDLARETLLGAGEIAGSELRERGVALPVAPRRDTVAQALALAQRLAAQPRERLIAVKRAGNRALRAARAAVYQRELDMHAATFVGDARTLGLIESKFGAAAPQTPHTVATVSVPPTTQVAATDIGAVVERLRQLLAQELFLQPQEIDDTTPFIDLGLDSITGVTFIRKINAHYGVEIEATKVYSLPTLRALAGHVAGIAGAGAGAAVSAPVVAPAAAAVVAPAVLASAGGEGEGALLAQVIERLRDLLARELHLHAEEIGETTPFIDLGLDSITGVTWVRKINERYGIEIEATKVYSHPTLAGIGRYVLAEALRAGTLATPAVSTVPMAAPAAAVAAPHSDAAAFAKSNALVSWRRTGAVVRSVTAPAIAKAPAANPMTRPIAVIGMAGQFPQARDLNQFWRNLAEGRDCIGEVGAQRWSLDAHYRPGAATPGYSYAKWLGALDDFDRFDPLFFNISPTEAESMDPQQRLFLQACWQSLENAGVDPQTLAGRDCGVFVGCGPSDYHQQSQAQRLSAQGFTGAATSILAARIAYFLNLRGPCLSVDTACSSSLVAIANACDSLNAGHSELALAGGVYVMGGPSMHIMTSQAGMLSADGRCYSFDQRANGFVPGEGVGVLLLKRLEDAQRDGDRIDAVIEGWGVNQDGRSNGITAPNEDAQTRLLQSVYRRFGIDPGSIGLIEAHGTGTKLGDPIEVAALKAAFAPFTQRAGYCALGSVKSNIGHCLTAAGAAGTIKLALALRHRQLPPSANFRQRNEHIRLDGSPFFVSERLREWDTAADAPRRGAVSSFGFSGTNAHLVLSEYVADAAAPARALDERGEYPLVLSARTEEQLRQRARDLLGFLRRSDVPAPDLLEIAYTLQTGREAMGERLGIMAGSIDGLAAKLQSFLDGRDDVPGLFQAQVRRHREGLQLISQDADLRATLIGKWLEQGRLSKLLELWCKGLELDWNALYGAQRPRRIELPEYPFARQRYWLEPEAAAAPAAVVAATASAVVPAVAAPPAVHPARDSLSYVRQWEELPAAPATPTIAAANVLIVLSDACHGLERDLIEHHRRNGAERVRLLSFGAETAPLDAEHWQCGLYDAQAFARALADLPRVDALYFLAASERAAHSDDDAETCQRRNERALLRLSQTLRREAKLGDSLDAYVLTLDNHPPHGDAGRSWGAGASGLAHALAQGQHRWRVRNLDLSSDDLTGAPAARAAALAAILAEPASDRGELIRLQAGKRYRQGFLRLDWGDAAPASDARAAFKHGGVYLIVGGSGIVGRIVTRELIGRYRAQVVWIGRSPADAPRIRAAFDQFGAALSYVQADALDEAALRAALARIQRECGRIDGAVFSGMEFGADDAAEAIDEDAFARIVAVKTQGVRAFHRAVRGEALDFVCYFSSGQAYAFSGAARLSAYASGIGHADAFVRSVRGECGFPVGILNWGFWQAAVDERIGKLERVSTRSLDALGDAEGFDCFERFIAELQRGRVDQALCMRASPEVEALMRCDAGQYLRLDAPQAAREVALDEAALAIDANAIAATVAAHAERGLEPWFARLLRAQLERMAGPALAEAAHSAEQLQRRCAIQDKYLPWLRASLELLAAHNLAELDADGALLPSAPLDADALWAQWRERLPGYLADPQSRALAELSDECLRRLPEILRGGLLATDVLFPNGSMDKVAGLYRDNATADTFNDLVAEAVAAYVCRRRERDPSFRLRLLEIGAGTGGTSKRVFERLRPLREAVECYCYTDLSKAFFLHAQRNYLPEHPYIVCQRLDIEQPVEAQGIAACDYDLVIATNALHATGDIRRTLRHAKTALRAGGRLIVSEMSDKSLSTHLSFGLLDGWWLFRDAELRVPGCPGLAPATWQRVLEQEGFDQVALPAPQAQALGNQVVIARSDGAVRRVWSAAETPAQPVAVAAAAPPPRATVRTASPPRDPAAAVREGIVECLSHTLKMDAAEVAIDIAFSDYGIDSILGVAFIERVNQRFGTALNTAVVFEFSSIQRLTAHLLQAHAGKVEAALATAQQAEATNEASASETPIAVVAPPSAVVAAPVAASSIETPAADMPIAIIGLSGQFPKAGDADTFWANLIGGVDGVEELPPAYLRAEDFSADKRRGKTRCKWGGVLAERDCFDPLFFNISPKEAESMNPHQRLVMQESWKALEDAGYDPKSLAGSRTGIYIGAEPAGYIGDSFTGLSDAIIASRLSYALDFNGPAFVVNTGCSSSAVAIHLACESLRNGECDLVLAGGVNACMNRKVLLRLDEIEMLSPSGRCFTFDRAGDGTIISEGVGMLVLKRLDRALADGDPIYATVRASGMNQDGASNGITAPNGAAQERLILDTYRRFGIEAGQIGYVEAHGTGTRLGDPVETNALVRAFGRDSGGRAGWCALGSAKSHVGHAAAAAGVIGVIKVLLSMRHGRLPGLLNFRELNPLIELDGSPFYINTQAIDWRGFDGAPRMAALNSFGHSGTNAHLVLQEHVTQPVAPRPVQEPLALPLSARSEEQLLHKARDLLAFVEARGEGFDLRAAAHTLQSGREAMEERLGILAASPQQLIVRLREWLRDGTAEGCWRGRARRGQPARVEASEAGAALQAWAQGAAVDWTGLWRGDLPRRMRLPVYPFAKERYWIDSAFESDGSRTAVAASAAAAAVPASAGADSIDAILGRLEDEALDTDDAVKLLRALV</sequence>
<dbReference type="InterPro" id="IPR054514">
    <property type="entry name" value="RhiE-like_linker"/>
</dbReference>
<dbReference type="InterPro" id="IPR049552">
    <property type="entry name" value="PKS_DH_N"/>
</dbReference>
<dbReference type="Pfam" id="PF08659">
    <property type="entry name" value="KR"/>
    <property type="match status" value="2"/>
</dbReference>
<evidence type="ECO:0000256" key="11">
    <source>
        <dbReference type="ARBA" id="ARBA00049556"/>
    </source>
</evidence>
<keyword evidence="9" id="KW-0677">Repeat</keyword>
<gene>
    <name evidence="17" type="ORF">LEN_2594</name>
</gene>
<dbReference type="CDD" id="cd08953">
    <property type="entry name" value="KR_2_SDR_x"/>
    <property type="match status" value="1"/>
</dbReference>
<feature type="domain" description="Ketosynthase family 3 (KS3)" evidence="16">
    <location>
        <begin position="2491"/>
        <end position="2914"/>
    </location>
</feature>
<feature type="domain" description="Carrier" evidence="15">
    <location>
        <begin position="466"/>
        <end position="542"/>
    </location>
</feature>
<dbReference type="FunFam" id="3.40.47.10:FF:000019">
    <property type="entry name" value="Polyketide synthase type I"/>
    <property type="match status" value="2"/>
</dbReference>
<dbReference type="CDD" id="cd06558">
    <property type="entry name" value="crotonase-like"/>
    <property type="match status" value="1"/>
</dbReference>
<keyword evidence="6" id="KW-0963">Cytoplasm</keyword>
<dbReference type="SUPFAM" id="SSF53901">
    <property type="entry name" value="Thiolase-like"/>
    <property type="match status" value="3"/>
</dbReference>
<dbReference type="PROSITE" id="PS50075">
    <property type="entry name" value="CARRIER"/>
    <property type="match status" value="4"/>
</dbReference>
<evidence type="ECO:0000256" key="3">
    <source>
        <dbReference type="ARBA" id="ARBA00005194"/>
    </source>
</evidence>
<proteinExistence type="inferred from homology"/>
<evidence type="ECO:0000256" key="14">
    <source>
        <dbReference type="SAM" id="MobiDB-lite"/>
    </source>
</evidence>
<dbReference type="InterPro" id="IPR020807">
    <property type="entry name" value="PKS_DH"/>
</dbReference>
<dbReference type="InterPro" id="IPR014031">
    <property type="entry name" value="Ketoacyl_synth_C"/>
</dbReference>
<dbReference type="PANTHER" id="PTHR43775">
    <property type="entry name" value="FATTY ACID SYNTHASE"/>
    <property type="match status" value="1"/>
</dbReference>
<dbReference type="PROSITE" id="PS00012">
    <property type="entry name" value="PHOSPHOPANTETHEINE"/>
    <property type="match status" value="1"/>
</dbReference>
<comment type="similarity">
    <text evidence="4">Belongs to the short-chain dehydrogenases/reductases (SDR) family.</text>
</comment>
<keyword evidence="7" id="KW-0597">Phosphoprotein</keyword>
<dbReference type="GeneID" id="83064441"/>
<dbReference type="InterPro" id="IPR001753">
    <property type="entry name" value="Enoyl-CoA_hydra/iso"/>
</dbReference>
<evidence type="ECO:0000256" key="4">
    <source>
        <dbReference type="ARBA" id="ARBA00006484"/>
    </source>
</evidence>
<dbReference type="InterPro" id="IPR029063">
    <property type="entry name" value="SAM-dependent_MTases_sf"/>
</dbReference>
<dbReference type="NCBIfam" id="NF005496">
    <property type="entry name" value="PRK07110.1"/>
    <property type="match status" value="1"/>
</dbReference>
<dbReference type="InterPro" id="IPR018201">
    <property type="entry name" value="Ketoacyl_synth_AS"/>
</dbReference>
<protein>
    <submittedName>
        <fullName evidence="17">Modular polyketide synthase</fullName>
    </submittedName>
</protein>
<comment type="pathway">
    <text evidence="3">Lipid metabolism; fatty acid biosynthesis.</text>
</comment>
<dbReference type="GO" id="GO:0003857">
    <property type="term" value="F:(3S)-3-hydroxyacyl-CoA dehydrogenase (NAD+) activity"/>
    <property type="evidence" value="ECO:0007669"/>
    <property type="project" value="UniProtKB-EC"/>
</dbReference>
<keyword evidence="5" id="KW-0596">Phosphopantetheine</keyword>
<keyword evidence="10" id="KW-0511">Multifunctional enzyme</keyword>
<dbReference type="SMART" id="SM01294">
    <property type="entry name" value="PKS_PP_betabranch"/>
    <property type="match status" value="3"/>
</dbReference>
<dbReference type="EMBL" id="AP014940">
    <property type="protein sequence ID" value="BAV98081.1"/>
    <property type="molecule type" value="Genomic_DNA"/>
</dbReference>
<dbReference type="SMART" id="SM00825">
    <property type="entry name" value="PKS_KS"/>
    <property type="match status" value="3"/>
</dbReference>
<dbReference type="Gene3D" id="3.40.50.150">
    <property type="entry name" value="Vaccinia Virus protein VP39"/>
    <property type="match status" value="1"/>
</dbReference>
<feature type="domain" description="Carrier" evidence="15">
    <location>
        <begin position="4038"/>
        <end position="4112"/>
    </location>
</feature>
<evidence type="ECO:0000256" key="5">
    <source>
        <dbReference type="ARBA" id="ARBA00022450"/>
    </source>
</evidence>
<comment type="similarity">
    <text evidence="13">Belongs to the enoyl-CoA hydratase/isomerase family.</text>
</comment>
<feature type="compositionally biased region" description="Low complexity" evidence="14">
    <location>
        <begin position="4015"/>
        <end position="4032"/>
    </location>
</feature>
<evidence type="ECO:0000256" key="10">
    <source>
        <dbReference type="ARBA" id="ARBA00023268"/>
    </source>
</evidence>
<dbReference type="CDD" id="cd02440">
    <property type="entry name" value="AdoMet_MTases"/>
    <property type="match status" value="1"/>
</dbReference>
<comment type="pathway">
    <text evidence="2">Antibiotic biosynthesis.</text>
</comment>
<dbReference type="PROSITE" id="PS00166">
    <property type="entry name" value="ENOYL_COA_HYDRATASE"/>
    <property type="match status" value="1"/>
</dbReference>
<dbReference type="GO" id="GO:0005737">
    <property type="term" value="C:cytoplasm"/>
    <property type="evidence" value="ECO:0007669"/>
    <property type="project" value="UniProtKB-SubCell"/>
</dbReference>
<dbReference type="InterPro" id="IPR013217">
    <property type="entry name" value="Methyltransf_12"/>
</dbReference>
<accession>A0AAU9AWY8</accession>
<dbReference type="SMART" id="SM00826">
    <property type="entry name" value="PKS_DH"/>
    <property type="match status" value="1"/>
</dbReference>
<dbReference type="InterPro" id="IPR016039">
    <property type="entry name" value="Thiolase-like"/>
</dbReference>
<dbReference type="Gene3D" id="3.40.47.10">
    <property type="match status" value="3"/>
</dbReference>
<dbReference type="InterPro" id="IPR013968">
    <property type="entry name" value="PKS_KR"/>
</dbReference>
<dbReference type="Pfam" id="PF00378">
    <property type="entry name" value="ECH_1"/>
    <property type="match status" value="2"/>
</dbReference>
<dbReference type="PANTHER" id="PTHR43775:SF37">
    <property type="entry name" value="SI:DKEY-61P9.11"/>
    <property type="match status" value="1"/>
</dbReference>
<dbReference type="InterPro" id="IPR020841">
    <property type="entry name" value="PKS_Beta-ketoAc_synthase_dom"/>
</dbReference>
<evidence type="ECO:0000256" key="13">
    <source>
        <dbReference type="RuleBase" id="RU003707"/>
    </source>
</evidence>
<organism evidence="17 18">
    <name type="scientific">Lysobacter enzymogenes</name>
    <dbReference type="NCBI Taxonomy" id="69"/>
    <lineage>
        <taxon>Bacteria</taxon>
        <taxon>Pseudomonadati</taxon>
        <taxon>Pseudomonadota</taxon>
        <taxon>Gammaproteobacteria</taxon>
        <taxon>Lysobacterales</taxon>
        <taxon>Lysobacteraceae</taxon>
        <taxon>Lysobacter</taxon>
    </lineage>
</organism>
<dbReference type="InterPro" id="IPR014030">
    <property type="entry name" value="Ketoacyl_synth_N"/>
</dbReference>
<dbReference type="Gene3D" id="1.10.1240.100">
    <property type="match status" value="3"/>
</dbReference>
<dbReference type="SMART" id="SM00822">
    <property type="entry name" value="PKS_KR"/>
    <property type="match status" value="2"/>
</dbReference>
<dbReference type="InterPro" id="IPR018376">
    <property type="entry name" value="Enoyl-CoA_hyd/isom_CS"/>
</dbReference>
<evidence type="ECO:0000313" key="17">
    <source>
        <dbReference type="EMBL" id="BAV98081.1"/>
    </source>
</evidence>
<dbReference type="GO" id="GO:0071770">
    <property type="term" value="P:DIM/DIP cell wall layer assembly"/>
    <property type="evidence" value="ECO:0007669"/>
    <property type="project" value="TreeGrafter"/>
</dbReference>
<dbReference type="SUPFAM" id="SSF53335">
    <property type="entry name" value="S-adenosyl-L-methionine-dependent methyltransferases"/>
    <property type="match status" value="1"/>
</dbReference>
<evidence type="ECO:0000256" key="1">
    <source>
        <dbReference type="ARBA" id="ARBA00004496"/>
    </source>
</evidence>
<dbReference type="Pfam" id="PF21089">
    <property type="entry name" value="PKS_DH_N"/>
    <property type="match status" value="1"/>
</dbReference>
<dbReference type="Gene3D" id="1.10.1200.10">
    <property type="entry name" value="ACP-like"/>
    <property type="match status" value="4"/>
</dbReference>
<dbReference type="SUPFAM" id="SSF47336">
    <property type="entry name" value="ACP-like"/>
    <property type="match status" value="4"/>
</dbReference>
<name>A0AAU9AWY8_LYSEN</name>
<dbReference type="InterPro" id="IPR036291">
    <property type="entry name" value="NAD(P)-bd_dom_sf"/>
</dbReference>
<dbReference type="GO" id="GO:0006633">
    <property type="term" value="P:fatty acid biosynthetic process"/>
    <property type="evidence" value="ECO:0007669"/>
    <property type="project" value="InterPro"/>
</dbReference>
<evidence type="ECO:0000259" key="15">
    <source>
        <dbReference type="PROSITE" id="PS50075"/>
    </source>
</evidence>
<dbReference type="InterPro" id="IPR029045">
    <property type="entry name" value="ClpP/crotonase-like_dom_sf"/>
</dbReference>
<dbReference type="Gene3D" id="3.90.226.10">
    <property type="entry name" value="2-enoyl-CoA Hydratase, Chain A, domain 1"/>
    <property type="match status" value="3"/>
</dbReference>
<reference evidence="17 18" key="1">
    <citation type="journal article" date="2017" name="DNA Res.">
        <title>Complete genome sequence and expression profile of the commercial lytic enzyme producer Lysobacter enzymogenes M497-1.</title>
        <authorList>
            <person name="Takami H."/>
            <person name="Toyoda A."/>
            <person name="Uchiyama I."/>
            <person name="Itoh T."/>
            <person name="Takaki Y."/>
            <person name="Arai W."/>
            <person name="Nishi S."/>
            <person name="Kawai M."/>
            <person name="Shinya K."/>
            <person name="Ikeda H."/>
        </authorList>
    </citation>
    <scope>NUCLEOTIDE SEQUENCE [LARGE SCALE GENOMIC DNA]</scope>
    <source>
        <strain evidence="17 18">M497-1</strain>
    </source>
</reference>
<dbReference type="InterPro" id="IPR009081">
    <property type="entry name" value="PP-bd_ACP"/>
</dbReference>
<dbReference type="GO" id="GO:0004312">
    <property type="term" value="F:fatty acid synthase activity"/>
    <property type="evidence" value="ECO:0007669"/>
    <property type="project" value="TreeGrafter"/>
</dbReference>
<evidence type="ECO:0000256" key="12">
    <source>
        <dbReference type="ARBA" id="ARBA00054155"/>
    </source>
</evidence>
<dbReference type="InterPro" id="IPR020806">
    <property type="entry name" value="PKS_PP-bd"/>
</dbReference>
<dbReference type="GO" id="GO:0005886">
    <property type="term" value="C:plasma membrane"/>
    <property type="evidence" value="ECO:0007669"/>
    <property type="project" value="TreeGrafter"/>
</dbReference>
<feature type="domain" description="Carrier" evidence="15">
    <location>
        <begin position="2350"/>
        <end position="2424"/>
    </location>
</feature>
<evidence type="ECO:0000256" key="2">
    <source>
        <dbReference type="ARBA" id="ARBA00004792"/>
    </source>
</evidence>
<dbReference type="Proteomes" id="UP000218824">
    <property type="component" value="Chromosome"/>
</dbReference>
<comment type="function">
    <text evidence="12">Involved in production of the polyketide antibiotic thailandamide.</text>
</comment>
<dbReference type="Pfam" id="PF00109">
    <property type="entry name" value="ketoacyl-synt"/>
    <property type="match status" value="3"/>
</dbReference>
<dbReference type="SUPFAM" id="SSF51735">
    <property type="entry name" value="NAD(P)-binding Rossmann-fold domains"/>
    <property type="match status" value="3"/>
</dbReference>
<evidence type="ECO:0000313" key="18">
    <source>
        <dbReference type="Proteomes" id="UP000218824"/>
    </source>
</evidence>
<dbReference type="InterPro" id="IPR006162">
    <property type="entry name" value="Ppantetheine_attach_site"/>
</dbReference>
<dbReference type="SUPFAM" id="SSF52096">
    <property type="entry name" value="ClpP/crotonase"/>
    <property type="match status" value="3"/>
</dbReference>
<dbReference type="Gene3D" id="3.40.50.720">
    <property type="entry name" value="NAD(P)-binding Rossmann-like Domain"/>
    <property type="match status" value="2"/>
</dbReference>
<evidence type="ECO:0000256" key="9">
    <source>
        <dbReference type="ARBA" id="ARBA00022737"/>
    </source>
</evidence>
<dbReference type="CDD" id="cd00833">
    <property type="entry name" value="PKS"/>
    <property type="match status" value="3"/>
</dbReference>
<feature type="domain" description="Ketosynthase family 3 (KS3)" evidence="16">
    <location>
        <begin position="601"/>
        <end position="1029"/>
    </location>
</feature>
<comment type="catalytic activity">
    <reaction evidence="11">
        <text>a (3S)-3-hydroxyacyl-CoA + NAD(+) = a 3-oxoacyl-CoA + NADH + H(+)</text>
        <dbReference type="Rhea" id="RHEA:22432"/>
        <dbReference type="ChEBI" id="CHEBI:15378"/>
        <dbReference type="ChEBI" id="CHEBI:57318"/>
        <dbReference type="ChEBI" id="CHEBI:57540"/>
        <dbReference type="ChEBI" id="CHEBI:57945"/>
        <dbReference type="ChEBI" id="CHEBI:90726"/>
        <dbReference type="EC" id="1.1.1.35"/>
    </reaction>
</comment>
<dbReference type="InterPro" id="IPR036736">
    <property type="entry name" value="ACP-like_sf"/>
</dbReference>
<dbReference type="InterPro" id="IPR050091">
    <property type="entry name" value="PKS_NRPS_Biosynth_Enz"/>
</dbReference>
<dbReference type="Pfam" id="PF08242">
    <property type="entry name" value="Methyltransf_12"/>
    <property type="match status" value="1"/>
</dbReference>
<dbReference type="KEGG" id="lem:LEN_2594"/>
<evidence type="ECO:0000256" key="7">
    <source>
        <dbReference type="ARBA" id="ARBA00022553"/>
    </source>
</evidence>
<feature type="domain" description="Ketosynthase family 3 (KS3)" evidence="16">
    <location>
        <begin position="4164"/>
        <end position="4577"/>
    </location>
</feature>
<evidence type="ECO:0000259" key="16">
    <source>
        <dbReference type="PROSITE" id="PS52004"/>
    </source>
</evidence>
<dbReference type="PROSITE" id="PS00606">
    <property type="entry name" value="KS3_1"/>
    <property type="match status" value="2"/>
</dbReference>
<dbReference type="Gene3D" id="3.10.129.10">
    <property type="entry name" value="Hotdog Thioesterase"/>
    <property type="match status" value="1"/>
</dbReference>
<dbReference type="GO" id="GO:0004315">
    <property type="term" value="F:3-oxoacyl-[acyl-carrier-protein] synthase activity"/>
    <property type="evidence" value="ECO:0007669"/>
    <property type="project" value="InterPro"/>
</dbReference>
<dbReference type="RefSeq" id="WP_172437241.1">
    <property type="nucleotide sequence ID" value="NZ_AP014940.1"/>
</dbReference>
<evidence type="ECO:0000256" key="6">
    <source>
        <dbReference type="ARBA" id="ARBA00022490"/>
    </source>
</evidence>
<keyword evidence="8" id="KW-0808">Transferase</keyword>
<dbReference type="GO" id="GO:0031177">
    <property type="term" value="F:phosphopantetheine binding"/>
    <property type="evidence" value="ECO:0007669"/>
    <property type="project" value="InterPro"/>
</dbReference>
<feature type="region of interest" description="Disordered" evidence="14">
    <location>
        <begin position="4015"/>
        <end position="4035"/>
    </location>
</feature>
<feature type="domain" description="Carrier" evidence="15">
    <location>
        <begin position="2234"/>
        <end position="2311"/>
    </location>
</feature>
<feature type="compositionally biased region" description="Polar residues" evidence="14">
    <location>
        <begin position="1951"/>
        <end position="1960"/>
    </location>
</feature>
<dbReference type="SMART" id="SM00823">
    <property type="entry name" value="PKS_PP"/>
    <property type="match status" value="4"/>
</dbReference>